<keyword evidence="3 8" id="KW-0418">Kinase</keyword>
<proteinExistence type="predicted"/>
<dbReference type="InterPro" id="IPR049442">
    <property type="entry name" value="Thi_PPkinase-like_C"/>
</dbReference>
<dbReference type="SUPFAM" id="SSF63999">
    <property type="entry name" value="Thiamin pyrophosphokinase, catalytic domain"/>
    <property type="match status" value="1"/>
</dbReference>
<keyword evidence="4" id="KW-0067">ATP-binding</keyword>
<dbReference type="Pfam" id="PF04263">
    <property type="entry name" value="TPK_catalytic"/>
    <property type="match status" value="1"/>
</dbReference>
<dbReference type="EMBL" id="JRNU01000009">
    <property type="protein sequence ID" value="KGF52667.1"/>
    <property type="molecule type" value="Genomic_DNA"/>
</dbReference>
<comment type="caution">
    <text evidence="8">The sequence shown here is derived from an EMBL/GenBank/DDBJ whole genome shotgun (WGS) entry which is preliminary data.</text>
</comment>
<dbReference type="Pfam" id="PF21275">
    <property type="entry name" value="Thi_PPkinase_C"/>
    <property type="match status" value="1"/>
</dbReference>
<dbReference type="GO" id="GO:0004788">
    <property type="term" value="F:thiamine diphosphokinase activity"/>
    <property type="evidence" value="ECO:0007669"/>
    <property type="project" value="UniProtKB-UniRule"/>
</dbReference>
<organism evidence="8 9">
    <name type="scientific">Prevotella amnii DNF00058</name>
    <dbReference type="NCBI Taxonomy" id="1401066"/>
    <lineage>
        <taxon>Bacteria</taxon>
        <taxon>Pseudomonadati</taxon>
        <taxon>Bacteroidota</taxon>
        <taxon>Bacteroidia</taxon>
        <taxon>Bacteroidales</taxon>
        <taxon>Prevotellaceae</taxon>
        <taxon>Prevotella</taxon>
    </lineage>
</organism>
<dbReference type="OrthoDB" id="1132102at2"/>
<dbReference type="InterPro" id="IPR036759">
    <property type="entry name" value="TPK_catalytic_sf"/>
</dbReference>
<gene>
    <name evidence="8" type="ORF">HMPREF9302_02765</name>
</gene>
<accession>A0A096CCM7</accession>
<dbReference type="EC" id="2.7.6.2" evidence="5"/>
<name>A0A096CCM7_9BACT</name>
<evidence type="ECO:0000256" key="1">
    <source>
        <dbReference type="ARBA" id="ARBA00022679"/>
    </source>
</evidence>
<dbReference type="AlphaFoldDB" id="A0A096CCM7"/>
<evidence type="ECO:0000259" key="7">
    <source>
        <dbReference type="Pfam" id="PF21275"/>
    </source>
</evidence>
<keyword evidence="1" id="KW-0808">Transferase</keyword>
<evidence type="ECO:0000259" key="6">
    <source>
        <dbReference type="Pfam" id="PF04263"/>
    </source>
</evidence>
<dbReference type="NCBIfam" id="TIGR01378">
    <property type="entry name" value="thi_PPkinase"/>
    <property type="match status" value="1"/>
</dbReference>
<feature type="domain" description="Thiamin pyrophosphokinase-like substrate-binding" evidence="7">
    <location>
        <begin position="149"/>
        <end position="217"/>
    </location>
</feature>
<dbReference type="InterPro" id="IPR007371">
    <property type="entry name" value="TPK_catalytic"/>
</dbReference>
<feature type="domain" description="Thiamin pyrophosphokinase catalytic" evidence="6">
    <location>
        <begin position="31"/>
        <end position="136"/>
    </location>
</feature>
<dbReference type="GO" id="GO:0005524">
    <property type="term" value="F:ATP binding"/>
    <property type="evidence" value="ECO:0007669"/>
    <property type="project" value="UniProtKB-KW"/>
</dbReference>
<dbReference type="InterPro" id="IPR053149">
    <property type="entry name" value="TPK"/>
</dbReference>
<dbReference type="PANTHER" id="PTHR41299:SF1">
    <property type="entry name" value="THIAMINE PYROPHOSPHOKINASE"/>
    <property type="match status" value="1"/>
</dbReference>
<evidence type="ECO:0000313" key="9">
    <source>
        <dbReference type="Proteomes" id="UP000029614"/>
    </source>
</evidence>
<evidence type="ECO:0000256" key="5">
    <source>
        <dbReference type="NCBIfam" id="TIGR01378"/>
    </source>
</evidence>
<dbReference type="PANTHER" id="PTHR41299">
    <property type="entry name" value="THIAMINE PYROPHOSPHOKINASE"/>
    <property type="match status" value="1"/>
</dbReference>
<dbReference type="RefSeq" id="WP_036854462.1">
    <property type="nucleotide sequence ID" value="NZ_JRNU01000009.1"/>
</dbReference>
<dbReference type="InterPro" id="IPR006282">
    <property type="entry name" value="Thi_PPkinase"/>
</dbReference>
<reference evidence="8 9" key="1">
    <citation type="submission" date="2014-07" db="EMBL/GenBank/DDBJ databases">
        <authorList>
            <person name="McCorrison J."/>
            <person name="Sanka R."/>
            <person name="Torralba M."/>
            <person name="Gillis M."/>
            <person name="Haft D.H."/>
            <person name="Methe B."/>
            <person name="Sutton G."/>
            <person name="Nelson K.E."/>
        </authorList>
    </citation>
    <scope>NUCLEOTIDE SEQUENCE [LARGE SCALE GENOMIC DNA]</scope>
    <source>
        <strain evidence="8 9">DNF00058</strain>
    </source>
</reference>
<protein>
    <recommendedName>
        <fullName evidence="5">Thiamine diphosphokinase</fullName>
        <ecNumber evidence="5">2.7.6.2</ecNumber>
    </recommendedName>
</protein>
<dbReference type="GO" id="GO:0009229">
    <property type="term" value="P:thiamine diphosphate biosynthetic process"/>
    <property type="evidence" value="ECO:0007669"/>
    <property type="project" value="InterPro"/>
</dbReference>
<evidence type="ECO:0000256" key="3">
    <source>
        <dbReference type="ARBA" id="ARBA00022777"/>
    </source>
</evidence>
<dbReference type="Gene3D" id="3.40.50.10240">
    <property type="entry name" value="Thiamin pyrophosphokinase, catalytic domain"/>
    <property type="match status" value="1"/>
</dbReference>
<evidence type="ECO:0000256" key="4">
    <source>
        <dbReference type="ARBA" id="ARBA00022840"/>
    </source>
</evidence>
<dbReference type="GO" id="GO:0006772">
    <property type="term" value="P:thiamine metabolic process"/>
    <property type="evidence" value="ECO:0007669"/>
    <property type="project" value="UniProtKB-UniRule"/>
</dbReference>
<keyword evidence="9" id="KW-1185">Reference proteome</keyword>
<keyword evidence="2" id="KW-0547">Nucleotide-binding</keyword>
<dbReference type="CDD" id="cd07995">
    <property type="entry name" value="TPK"/>
    <property type="match status" value="1"/>
</dbReference>
<sequence>MNDIINNFPIYYDAVILAAGDFPQHSLPIKILRQAKKLFVCDGALANLLKLNITPTAIIGDGDSINNTLKQRFSDIYHQIEEQEENDLTKATRYALAHIDKELIGKQLPRFCYIGATGKREDHTIGNISLMMYYYKELGIIPTMITDYGYFHTSNGEHTFSSLPKQQVSVFNCSCTSLKSEGLKWDIYPMKQFWQGTLNEALANSFTINGNGFYLVYQTFAQKE</sequence>
<evidence type="ECO:0000256" key="2">
    <source>
        <dbReference type="ARBA" id="ARBA00022741"/>
    </source>
</evidence>
<dbReference type="Proteomes" id="UP000029614">
    <property type="component" value="Unassembled WGS sequence"/>
</dbReference>
<dbReference type="GO" id="GO:0016301">
    <property type="term" value="F:kinase activity"/>
    <property type="evidence" value="ECO:0007669"/>
    <property type="project" value="UniProtKB-KW"/>
</dbReference>
<evidence type="ECO:0000313" key="8">
    <source>
        <dbReference type="EMBL" id="KGF52667.1"/>
    </source>
</evidence>